<gene>
    <name evidence="2" type="ORF">GCM10022403_005730</name>
</gene>
<dbReference type="EMBL" id="BAABDE010000002">
    <property type="protein sequence ID" value="GAA3773477.1"/>
    <property type="molecule type" value="Genomic_DNA"/>
</dbReference>
<feature type="compositionally biased region" description="Low complexity" evidence="1">
    <location>
        <begin position="57"/>
        <end position="67"/>
    </location>
</feature>
<keyword evidence="3" id="KW-1185">Reference proteome</keyword>
<comment type="caution">
    <text evidence="2">The sequence shown here is derived from an EMBL/GenBank/DDBJ whole genome shotgun (WGS) entry which is preliminary data.</text>
</comment>
<evidence type="ECO:0000313" key="2">
    <source>
        <dbReference type="EMBL" id="GAA3773477.1"/>
    </source>
</evidence>
<dbReference type="Proteomes" id="UP001501009">
    <property type="component" value="Unassembled WGS sequence"/>
</dbReference>
<feature type="region of interest" description="Disordered" evidence="1">
    <location>
        <begin position="54"/>
        <end position="75"/>
    </location>
</feature>
<evidence type="ECO:0000256" key="1">
    <source>
        <dbReference type="SAM" id="MobiDB-lite"/>
    </source>
</evidence>
<sequence length="75" mass="8519">MLRLPTIRAQFPELAEAAARDQMSCRGSLAELLMAECDDRARWRFERRIKAAYPRPAAASSHASDLSARMRSKVR</sequence>
<name>A0ABP7GU81_9ACTN</name>
<organism evidence="2 3">
    <name type="scientific">Streptomyces coacervatus</name>
    <dbReference type="NCBI Taxonomy" id="647381"/>
    <lineage>
        <taxon>Bacteria</taxon>
        <taxon>Bacillati</taxon>
        <taxon>Actinomycetota</taxon>
        <taxon>Actinomycetes</taxon>
        <taxon>Kitasatosporales</taxon>
        <taxon>Streptomycetaceae</taxon>
        <taxon>Streptomyces</taxon>
    </lineage>
</organism>
<evidence type="ECO:0000313" key="3">
    <source>
        <dbReference type="Proteomes" id="UP001501009"/>
    </source>
</evidence>
<proteinExistence type="predicted"/>
<reference evidence="3" key="1">
    <citation type="journal article" date="2019" name="Int. J. Syst. Evol. Microbiol.">
        <title>The Global Catalogue of Microorganisms (GCM) 10K type strain sequencing project: providing services to taxonomists for standard genome sequencing and annotation.</title>
        <authorList>
            <consortium name="The Broad Institute Genomics Platform"/>
            <consortium name="The Broad Institute Genome Sequencing Center for Infectious Disease"/>
            <person name="Wu L."/>
            <person name="Ma J."/>
        </authorList>
    </citation>
    <scope>NUCLEOTIDE SEQUENCE [LARGE SCALE GENOMIC DNA]</scope>
    <source>
        <strain evidence="3">JCM 17138</strain>
    </source>
</reference>
<protein>
    <submittedName>
        <fullName evidence="2">Uncharacterized protein</fullName>
    </submittedName>
</protein>
<accession>A0ABP7GU81</accession>